<dbReference type="Proteomes" id="UP000317716">
    <property type="component" value="Unassembled WGS sequence"/>
</dbReference>
<feature type="transmembrane region" description="Helical" evidence="1">
    <location>
        <begin position="72"/>
        <end position="89"/>
    </location>
</feature>
<evidence type="ECO:0000313" key="3">
    <source>
        <dbReference type="Proteomes" id="UP000317716"/>
    </source>
</evidence>
<accession>A0A538TBD0</accession>
<reference evidence="2 3" key="1">
    <citation type="journal article" date="2019" name="Nat. Microbiol.">
        <title>Mediterranean grassland soil C-N compound turnover is dependent on rainfall and depth, and is mediated by genomically divergent microorganisms.</title>
        <authorList>
            <person name="Diamond S."/>
            <person name="Andeer P.F."/>
            <person name="Li Z."/>
            <person name="Crits-Christoph A."/>
            <person name="Burstein D."/>
            <person name="Anantharaman K."/>
            <person name="Lane K.R."/>
            <person name="Thomas B.C."/>
            <person name="Pan C."/>
            <person name="Northen T.R."/>
            <person name="Banfield J.F."/>
        </authorList>
    </citation>
    <scope>NUCLEOTIDE SEQUENCE [LARGE SCALE GENOMIC DNA]</scope>
    <source>
        <strain evidence="2">WS_2</strain>
    </source>
</reference>
<feature type="transmembrane region" description="Helical" evidence="1">
    <location>
        <begin position="336"/>
        <end position="354"/>
    </location>
</feature>
<feature type="transmembrane region" description="Helical" evidence="1">
    <location>
        <begin position="126"/>
        <end position="148"/>
    </location>
</feature>
<name>A0A538TBD0_UNCEI</name>
<evidence type="ECO:0000256" key="1">
    <source>
        <dbReference type="SAM" id="Phobius"/>
    </source>
</evidence>
<keyword evidence="1" id="KW-1133">Transmembrane helix</keyword>
<feature type="transmembrane region" description="Helical" evidence="1">
    <location>
        <begin position="96"/>
        <end position="114"/>
    </location>
</feature>
<comment type="caution">
    <text evidence="2">The sequence shown here is derived from an EMBL/GenBank/DDBJ whole genome shotgun (WGS) entry which is preliminary data.</text>
</comment>
<keyword evidence="1" id="KW-0812">Transmembrane</keyword>
<organism evidence="2 3">
    <name type="scientific">Eiseniibacteriota bacterium</name>
    <dbReference type="NCBI Taxonomy" id="2212470"/>
    <lineage>
        <taxon>Bacteria</taxon>
        <taxon>Candidatus Eiseniibacteriota</taxon>
    </lineage>
</organism>
<feature type="transmembrane region" description="Helical" evidence="1">
    <location>
        <begin position="178"/>
        <end position="207"/>
    </location>
</feature>
<dbReference type="AlphaFoldDB" id="A0A538TBD0"/>
<sequence>MRIGRRGLTPRRSGVAVALVTAGLGTLALNHNLVGGFYDDGLYAGIALALARGLSFVHPHLPGTPAVVHYPPLYPLMLAPLFGAFPVPVAAYLGKVLNLVLAALSAGLIAWHAARTRLLGDDAPAWVAPVVVATAAIAIPVLATQAVLFSEPLFALLLAAAVILADAPPAWATPSGSAALAGLAAAFALLTRSIGVAAGAGIVLFLLHARRAPLRVALGAAAPVAVASAGWAWWLLRHRGGIDRALAMNYGSYVETVHQAGLGVFWPATRDLLRPLGNLTLGWLPWAPLYYVCAAAAVAVGGYGLYGLVRRSAVAWTLACYFLILMVWPFPSDRFLWGVLPWLALVWVSGAIAVRRHPRLRLSVVLLSATMGLGYGLIEVQGLAGRWWGTTAQRISSNFSELLPRLDSLPPDAVLATDDEALVWLYTRRTTVPFYLYSYRSRTETRPTPAEQRSYLERQGVTHILLSGFGSGSDVELDALLGAYPGWLTVIYRWTGGRALFRVSGES</sequence>
<feature type="transmembrane region" description="Helical" evidence="1">
    <location>
        <begin position="214"/>
        <end position="236"/>
    </location>
</feature>
<evidence type="ECO:0008006" key="4">
    <source>
        <dbReference type="Google" id="ProtNLM"/>
    </source>
</evidence>
<keyword evidence="1" id="KW-0472">Membrane</keyword>
<feature type="transmembrane region" description="Helical" evidence="1">
    <location>
        <begin position="283"/>
        <end position="306"/>
    </location>
</feature>
<gene>
    <name evidence="2" type="ORF">E6K72_00060</name>
</gene>
<evidence type="ECO:0000313" key="2">
    <source>
        <dbReference type="EMBL" id="TMQ60949.1"/>
    </source>
</evidence>
<protein>
    <recommendedName>
        <fullName evidence="4">Glycosyltransferase RgtA/B/C/D-like domain-containing protein</fullName>
    </recommendedName>
</protein>
<proteinExistence type="predicted"/>
<dbReference type="EMBL" id="VBOS01000002">
    <property type="protein sequence ID" value="TMQ60949.1"/>
    <property type="molecule type" value="Genomic_DNA"/>
</dbReference>
<feature type="transmembrane region" description="Helical" evidence="1">
    <location>
        <begin position="153"/>
        <end position="172"/>
    </location>
</feature>
<feature type="transmembrane region" description="Helical" evidence="1">
    <location>
        <begin position="313"/>
        <end position="330"/>
    </location>
</feature>